<dbReference type="Proteomes" id="UP000198211">
    <property type="component" value="Unassembled WGS sequence"/>
</dbReference>
<organism evidence="2 3">
    <name type="scientific">Phytophthora megakarya</name>
    <dbReference type="NCBI Taxonomy" id="4795"/>
    <lineage>
        <taxon>Eukaryota</taxon>
        <taxon>Sar</taxon>
        <taxon>Stramenopiles</taxon>
        <taxon>Oomycota</taxon>
        <taxon>Peronosporomycetes</taxon>
        <taxon>Peronosporales</taxon>
        <taxon>Peronosporaceae</taxon>
        <taxon>Phytophthora</taxon>
    </lineage>
</organism>
<keyword evidence="3" id="KW-1185">Reference proteome</keyword>
<reference evidence="3" key="1">
    <citation type="submission" date="2017-03" db="EMBL/GenBank/DDBJ databases">
        <title>Phytopthora megakarya and P. palmivora, two closely related causual agents of cacao black pod achieved similar genome size and gene model numbers by different mechanisms.</title>
        <authorList>
            <person name="Ali S."/>
            <person name="Shao J."/>
            <person name="Larry D.J."/>
            <person name="Kronmiller B."/>
            <person name="Shen D."/>
            <person name="Strem M.D."/>
            <person name="Melnick R.L."/>
            <person name="Guiltinan M.J."/>
            <person name="Tyler B.M."/>
            <person name="Meinhardt L.W."/>
            <person name="Bailey B.A."/>
        </authorList>
    </citation>
    <scope>NUCLEOTIDE SEQUENCE [LARGE SCALE GENOMIC DNA]</scope>
    <source>
        <strain evidence="3">zdho120</strain>
    </source>
</reference>
<dbReference type="EMBL" id="NBNE01021986">
    <property type="protein sequence ID" value="OWY90757.1"/>
    <property type="molecule type" value="Genomic_DNA"/>
</dbReference>
<comment type="caution">
    <text evidence="2">The sequence shown here is derived from an EMBL/GenBank/DDBJ whole genome shotgun (WGS) entry which is preliminary data.</text>
</comment>
<dbReference type="SUPFAM" id="SSF53098">
    <property type="entry name" value="Ribonuclease H-like"/>
    <property type="match status" value="1"/>
</dbReference>
<sequence length="66" mass="7329">MVNMDWNCGLSLALIDQRIFTIPTSSASTERAWSVLGNVYLLRRNSLGNEKAHMLAAITINHGDKL</sequence>
<dbReference type="OrthoDB" id="89655at2759"/>
<evidence type="ECO:0000259" key="1">
    <source>
        <dbReference type="Pfam" id="PF05699"/>
    </source>
</evidence>
<dbReference type="Pfam" id="PF05699">
    <property type="entry name" value="Dimer_Tnp_hAT"/>
    <property type="match status" value="1"/>
</dbReference>
<protein>
    <recommendedName>
        <fullName evidence="1">HAT C-terminal dimerisation domain-containing protein</fullName>
    </recommendedName>
</protein>
<proteinExistence type="predicted"/>
<dbReference type="InterPro" id="IPR008906">
    <property type="entry name" value="HATC_C_dom"/>
</dbReference>
<dbReference type="InterPro" id="IPR012337">
    <property type="entry name" value="RNaseH-like_sf"/>
</dbReference>
<evidence type="ECO:0000313" key="2">
    <source>
        <dbReference type="EMBL" id="OWY90757.1"/>
    </source>
</evidence>
<evidence type="ECO:0000313" key="3">
    <source>
        <dbReference type="Proteomes" id="UP000198211"/>
    </source>
</evidence>
<gene>
    <name evidence="2" type="ORF">PHMEG_00040971</name>
</gene>
<accession>A0A225UC17</accession>
<dbReference type="GO" id="GO:0046983">
    <property type="term" value="F:protein dimerization activity"/>
    <property type="evidence" value="ECO:0007669"/>
    <property type="project" value="InterPro"/>
</dbReference>
<name>A0A225UC17_9STRA</name>
<dbReference type="AlphaFoldDB" id="A0A225UC17"/>
<feature type="domain" description="HAT C-terminal dimerisation" evidence="1">
    <location>
        <begin position="14"/>
        <end position="58"/>
    </location>
</feature>